<dbReference type="GO" id="GO:0097367">
    <property type="term" value="F:carbohydrate derivative binding"/>
    <property type="evidence" value="ECO:0007669"/>
    <property type="project" value="InterPro"/>
</dbReference>
<dbReference type="PANTHER" id="PTHR30390:SF6">
    <property type="entry name" value="DNAA INITIATOR-ASSOCIATING PROTEIN DIAA"/>
    <property type="match status" value="1"/>
</dbReference>
<dbReference type="SUPFAM" id="SSF53697">
    <property type="entry name" value="SIS domain"/>
    <property type="match status" value="1"/>
</dbReference>
<proteinExistence type="predicted"/>
<dbReference type="EMBL" id="FMZZ01000015">
    <property type="protein sequence ID" value="SDD67463.1"/>
    <property type="molecule type" value="Genomic_DNA"/>
</dbReference>
<reference evidence="3" key="1">
    <citation type="submission" date="2016-10" db="EMBL/GenBank/DDBJ databases">
        <authorList>
            <person name="Varghese N."/>
            <person name="Submissions S."/>
        </authorList>
    </citation>
    <scope>NUCLEOTIDE SEQUENCE [LARGE SCALE GENOMIC DNA]</scope>
    <source>
        <strain evidence="3">IBRC-M 10403</strain>
    </source>
</reference>
<dbReference type="GO" id="GO:0016301">
    <property type="term" value="F:kinase activity"/>
    <property type="evidence" value="ECO:0007669"/>
    <property type="project" value="UniProtKB-KW"/>
</dbReference>
<dbReference type="Proteomes" id="UP000199501">
    <property type="component" value="Unassembled WGS sequence"/>
</dbReference>
<dbReference type="CDD" id="cd05006">
    <property type="entry name" value="SIS_GmhA"/>
    <property type="match status" value="1"/>
</dbReference>
<dbReference type="GO" id="GO:0016853">
    <property type="term" value="F:isomerase activity"/>
    <property type="evidence" value="ECO:0007669"/>
    <property type="project" value="UniProtKB-KW"/>
</dbReference>
<accession>A0A1G6WP63</accession>
<dbReference type="STRING" id="1271860.SAMN05216174_115101"/>
<keyword evidence="2" id="KW-0418">Kinase</keyword>
<dbReference type="InterPro" id="IPR001347">
    <property type="entry name" value="SIS_dom"/>
</dbReference>
<protein>
    <submittedName>
        <fullName evidence="2">D-sedoheptulose 7-phosphate isomerase/type III pantothenate kinase</fullName>
    </submittedName>
</protein>
<dbReference type="PANTHER" id="PTHR30390">
    <property type="entry name" value="SEDOHEPTULOSE 7-PHOSPHATE ISOMERASE / DNAA INITIATOR-ASSOCIATING FACTOR FOR REPLICATION INITIATION"/>
    <property type="match status" value="1"/>
</dbReference>
<organism evidence="2 3">
    <name type="scientific">Actinokineospora iranica</name>
    <dbReference type="NCBI Taxonomy" id="1271860"/>
    <lineage>
        <taxon>Bacteria</taxon>
        <taxon>Bacillati</taxon>
        <taxon>Actinomycetota</taxon>
        <taxon>Actinomycetes</taxon>
        <taxon>Pseudonocardiales</taxon>
        <taxon>Pseudonocardiaceae</taxon>
        <taxon>Actinokineospora</taxon>
    </lineage>
</organism>
<dbReference type="InterPro" id="IPR050099">
    <property type="entry name" value="SIS_GmhA/DiaA_subfam"/>
</dbReference>
<evidence type="ECO:0000313" key="3">
    <source>
        <dbReference type="Proteomes" id="UP000199501"/>
    </source>
</evidence>
<feature type="domain" description="SIS" evidence="1">
    <location>
        <begin position="33"/>
        <end position="191"/>
    </location>
</feature>
<keyword evidence="2" id="KW-0413">Isomerase</keyword>
<evidence type="ECO:0000313" key="2">
    <source>
        <dbReference type="EMBL" id="SDD67463.1"/>
    </source>
</evidence>
<dbReference type="InterPro" id="IPR046348">
    <property type="entry name" value="SIS_dom_sf"/>
</dbReference>
<evidence type="ECO:0000259" key="1">
    <source>
        <dbReference type="PROSITE" id="PS51464"/>
    </source>
</evidence>
<keyword evidence="3" id="KW-1185">Reference proteome</keyword>
<dbReference type="Gene3D" id="3.40.50.10490">
    <property type="entry name" value="Glucose-6-phosphate isomerase like protein, domain 1"/>
    <property type="match status" value="1"/>
</dbReference>
<gene>
    <name evidence="2" type="ORF">SAMN05216174_115101</name>
</gene>
<dbReference type="InterPro" id="IPR035461">
    <property type="entry name" value="GmhA/DiaA"/>
</dbReference>
<dbReference type="PROSITE" id="PS51464">
    <property type="entry name" value="SIS"/>
    <property type="match status" value="1"/>
</dbReference>
<sequence length="196" mass="20395">MSPMSWNHVDDLIRALGDLRGQAARLDRWGRVLAARLQAGGRLLAAGNGGSAAEAQHLTAELVGRFDGDRKPFSAIALHADTSSLTAIGNDYGYDDVFARQVHAHGRPGDVLVLLSTSGRSENVLRAADAGIAVGASVWAMTGPGPNPLAERVDEAVCVSGATATVQEAHLVLVHLLCGAFEAALSTPDVRVVRAS</sequence>
<dbReference type="AlphaFoldDB" id="A0A1G6WP63"/>
<dbReference type="GO" id="GO:1901135">
    <property type="term" value="P:carbohydrate derivative metabolic process"/>
    <property type="evidence" value="ECO:0007669"/>
    <property type="project" value="InterPro"/>
</dbReference>
<name>A0A1G6WP63_9PSEU</name>
<dbReference type="Pfam" id="PF13580">
    <property type="entry name" value="SIS_2"/>
    <property type="match status" value="1"/>
</dbReference>
<keyword evidence="2" id="KW-0808">Transferase</keyword>